<proteinExistence type="predicted"/>
<sequence length="83" mass="9008">MIHDLRTLVGQRVASVLLCALRRIGLARTRLANATCGRLRLILLKIGAKVRQSVRRVRVAMASACPYADEFALAHARLTAAAA</sequence>
<reference evidence="2 3" key="1">
    <citation type="submission" date="2020-08" db="EMBL/GenBank/DDBJ databases">
        <title>Genome sequencing of Purple Non-Sulfur Bacteria from various extreme environments.</title>
        <authorList>
            <person name="Mayer M."/>
        </authorList>
    </citation>
    <scope>NUCLEOTIDE SEQUENCE [LARGE SCALE GENOMIC DNA]</scope>
    <source>
        <strain evidence="2 3">JA135</strain>
    </source>
</reference>
<comment type="caution">
    <text evidence="2">The sequence shown here is derived from an EMBL/GenBank/DDBJ whole genome shotgun (WGS) entry which is preliminary data.</text>
</comment>
<dbReference type="InterPro" id="IPR025668">
    <property type="entry name" value="Tnp_DDE_dom"/>
</dbReference>
<evidence type="ECO:0000313" key="2">
    <source>
        <dbReference type="EMBL" id="MBB4284974.1"/>
    </source>
</evidence>
<dbReference type="Pfam" id="PF13701">
    <property type="entry name" value="DDE_Tnp_1_4"/>
    <property type="match status" value="1"/>
</dbReference>
<evidence type="ECO:0000259" key="1">
    <source>
        <dbReference type="Pfam" id="PF13701"/>
    </source>
</evidence>
<dbReference type="Proteomes" id="UP000555728">
    <property type="component" value="Unassembled WGS sequence"/>
</dbReference>
<gene>
    <name evidence="2" type="ORF">GGD88_000688</name>
</gene>
<keyword evidence="3" id="KW-1185">Reference proteome</keyword>
<protein>
    <recommendedName>
        <fullName evidence="1">Transposase DDE domain-containing protein</fullName>
    </recommendedName>
</protein>
<organism evidence="2 3">
    <name type="scientific">Roseospira goensis</name>
    <dbReference type="NCBI Taxonomy" id="391922"/>
    <lineage>
        <taxon>Bacteria</taxon>
        <taxon>Pseudomonadati</taxon>
        <taxon>Pseudomonadota</taxon>
        <taxon>Alphaproteobacteria</taxon>
        <taxon>Rhodospirillales</taxon>
        <taxon>Rhodospirillaceae</taxon>
        <taxon>Roseospira</taxon>
    </lineage>
</organism>
<feature type="domain" description="Transposase DDE" evidence="1">
    <location>
        <begin position="12"/>
        <end position="80"/>
    </location>
</feature>
<evidence type="ECO:0000313" key="3">
    <source>
        <dbReference type="Proteomes" id="UP000555728"/>
    </source>
</evidence>
<dbReference type="EMBL" id="JACIGI010000004">
    <property type="protein sequence ID" value="MBB4284974.1"/>
    <property type="molecule type" value="Genomic_DNA"/>
</dbReference>
<accession>A0A7W6RXD5</accession>
<name>A0A7W6RXD5_9PROT</name>
<dbReference type="AlphaFoldDB" id="A0A7W6RXD5"/>